<dbReference type="InterPro" id="IPR010982">
    <property type="entry name" value="Lambda_DNA-bd_dom_sf"/>
</dbReference>
<dbReference type="SMART" id="SM00530">
    <property type="entry name" value="HTH_XRE"/>
    <property type="match status" value="1"/>
</dbReference>
<dbReference type="EMBL" id="JQ844177">
    <property type="protein sequence ID" value="AGS51894.1"/>
    <property type="molecule type" value="Genomic_DNA"/>
</dbReference>
<dbReference type="PROSITE" id="PS50943">
    <property type="entry name" value="HTH_CROC1"/>
    <property type="match status" value="1"/>
</dbReference>
<keyword evidence="1 3" id="KW-0238">DNA-binding</keyword>
<dbReference type="CDD" id="cd00093">
    <property type="entry name" value="HTH_XRE"/>
    <property type="match status" value="1"/>
</dbReference>
<name>A0A806KBE9_9BACT</name>
<dbReference type="SUPFAM" id="SSF47413">
    <property type="entry name" value="lambda repressor-like DNA-binding domains"/>
    <property type="match status" value="1"/>
</dbReference>
<dbReference type="InterPro" id="IPR050807">
    <property type="entry name" value="TransReg_Diox_bact_type"/>
</dbReference>
<dbReference type="PANTHER" id="PTHR46797">
    <property type="entry name" value="HTH-TYPE TRANSCRIPTIONAL REGULATOR"/>
    <property type="match status" value="1"/>
</dbReference>
<dbReference type="Gene3D" id="1.10.260.40">
    <property type="entry name" value="lambda repressor-like DNA-binding domains"/>
    <property type="match status" value="1"/>
</dbReference>
<sequence length="112" mass="13093">MTLKQIFIRNMKEFRKKEGISQMKLAEYLNASSTYIGEIEVGKKFPSIEMIERIAAVLKIEPFHFFIDRAKEDDGADSGKAYPKLPRSMQNKIRSELNFSINELIRETLEKY</sequence>
<accession>A0A806KBE9</accession>
<dbReference type="Pfam" id="PF01381">
    <property type="entry name" value="HTH_3"/>
    <property type="match status" value="1"/>
</dbReference>
<dbReference type="GO" id="GO:0003700">
    <property type="term" value="F:DNA-binding transcription factor activity"/>
    <property type="evidence" value="ECO:0007669"/>
    <property type="project" value="TreeGrafter"/>
</dbReference>
<dbReference type="PANTHER" id="PTHR46797:SF1">
    <property type="entry name" value="METHYLPHOSPHONATE SYNTHASE"/>
    <property type="match status" value="1"/>
</dbReference>
<dbReference type="GO" id="GO:0003677">
    <property type="term" value="F:DNA binding"/>
    <property type="evidence" value="ECO:0007669"/>
    <property type="project" value="UniProtKB-KW"/>
</dbReference>
<protein>
    <submittedName>
        <fullName evidence="3">DNA-binding protein</fullName>
    </submittedName>
</protein>
<dbReference type="GO" id="GO:0005829">
    <property type="term" value="C:cytosol"/>
    <property type="evidence" value="ECO:0007669"/>
    <property type="project" value="TreeGrafter"/>
</dbReference>
<evidence type="ECO:0000259" key="2">
    <source>
        <dbReference type="PROSITE" id="PS50943"/>
    </source>
</evidence>
<reference evidence="3" key="1">
    <citation type="submission" date="2012-03" db="EMBL/GenBank/DDBJ databases">
        <title>Functional metagenomics reveals considerable lignocellulase gene clusters in the gut microbiome of a wood-feeding higher termite.</title>
        <authorList>
            <person name="Liu N."/>
        </authorList>
    </citation>
    <scope>NUCLEOTIDE SEQUENCE</scope>
</reference>
<evidence type="ECO:0000313" key="3">
    <source>
        <dbReference type="EMBL" id="AGS51894.1"/>
    </source>
</evidence>
<organism evidence="3">
    <name type="scientific">uncultured bacterium contig00002</name>
    <dbReference type="NCBI Taxonomy" id="1181494"/>
    <lineage>
        <taxon>Bacteria</taxon>
        <taxon>environmental samples</taxon>
    </lineage>
</organism>
<feature type="domain" description="HTH cro/C1-type" evidence="2">
    <location>
        <begin position="11"/>
        <end position="66"/>
    </location>
</feature>
<dbReference type="AlphaFoldDB" id="A0A806KBE9"/>
<proteinExistence type="predicted"/>
<dbReference type="InterPro" id="IPR001387">
    <property type="entry name" value="Cro/C1-type_HTH"/>
</dbReference>
<evidence type="ECO:0000256" key="1">
    <source>
        <dbReference type="ARBA" id="ARBA00023125"/>
    </source>
</evidence>